<sequence>MLKSYLKTAWRFLLKNKTFSLINIVGLATGTLCCLYILLYVQDQYSYDKQHKDVKDIYRIITTLELTGDKHDGAASSPPIAPAMKNDFGEVLQFTRLVTTEGFGAKQHLLRYKEKSFYQQDAAYVDSTFFDVFNFHFVSGNVNKVLAEPYSLVLMKPVADKLFGSENPIGKMISIDNSFGKHDFKVMGVIDESAGQSHIKVSMFMAMNSGGLGQYVRQNTAWAGNNFLYAYVKLRPNASAAALEKKLPDFLNKYGADQLKAIGMKKSLHLQPVTTIHTTPGHEHELTKTLDPAFLYIMILVAVLIQVVACINFMNLSTARASKRAKEVGVRKVIGAGQGDLMKQFLGESFMLTLIGVAIALPMLIILLPYLNQVTHTDIHLSFFSNYKLWLMLVCIVVVTGFVAGSYPAFYLSAFRAIKVIKGNFTSHISAAGIRKSLVVFQFVLSIVLITGIIVIYSQLNFVKNKDLGFDQNQKLIFNFYTGTTQGKMKNFANDLRQMAEVKTVSNADNYLSQFVPHDHGVYTAGGNMTTATDAQNINTDEFFAKANGIKIIAGRDFRIGDTTRVLINETLCKRLGISPQAAPGTRLYTQYAPDPVSFVEVAGVMKDFNYNSLHMEVKPFMLVYRNDPRQFNVMVVSTDSKNYKSLLSKMEALWRKDIADAPFEYSFLDTEVQKQYETEVTLSQIINSFTLMAIVISCLGLFGLAAFSAEQRSKEIGVRKVLGASVTGIVQLLSKDFVQLVLVALVIAIPIAWWGMSKWLQAFEYRVTISWWMFALAGVLAMVIALLTVSTQAIKAARMNPVKSLKAE</sequence>
<evidence type="ECO:0000313" key="9">
    <source>
        <dbReference type="EMBL" id="SDG59790.1"/>
    </source>
</evidence>
<dbReference type="Pfam" id="PF12704">
    <property type="entry name" value="MacB_PCD"/>
    <property type="match status" value="1"/>
</dbReference>
<feature type="transmembrane region" description="Helical" evidence="6">
    <location>
        <begin position="350"/>
        <end position="370"/>
    </location>
</feature>
<evidence type="ECO:0000256" key="5">
    <source>
        <dbReference type="ARBA" id="ARBA00023136"/>
    </source>
</evidence>
<dbReference type="InterPro" id="IPR025857">
    <property type="entry name" value="MacB_PCD"/>
</dbReference>
<feature type="transmembrane region" description="Helical" evidence="6">
    <location>
        <begin position="21"/>
        <end position="41"/>
    </location>
</feature>
<dbReference type="AlphaFoldDB" id="A0A1G7VLM4"/>
<feature type="transmembrane region" description="Helical" evidence="6">
    <location>
        <begin position="390"/>
        <end position="418"/>
    </location>
</feature>
<keyword evidence="2" id="KW-1003">Cell membrane</keyword>
<feature type="transmembrane region" description="Helical" evidence="6">
    <location>
        <begin position="738"/>
        <end position="758"/>
    </location>
</feature>
<evidence type="ECO:0000256" key="4">
    <source>
        <dbReference type="ARBA" id="ARBA00022989"/>
    </source>
</evidence>
<evidence type="ECO:0000256" key="3">
    <source>
        <dbReference type="ARBA" id="ARBA00022692"/>
    </source>
</evidence>
<dbReference type="GO" id="GO:0022857">
    <property type="term" value="F:transmembrane transporter activity"/>
    <property type="evidence" value="ECO:0007669"/>
    <property type="project" value="TreeGrafter"/>
</dbReference>
<evidence type="ECO:0000256" key="1">
    <source>
        <dbReference type="ARBA" id="ARBA00004651"/>
    </source>
</evidence>
<feature type="transmembrane region" description="Helical" evidence="6">
    <location>
        <begin position="293"/>
        <end position="314"/>
    </location>
</feature>
<name>A0A1G7VLM4_9SPHI</name>
<gene>
    <name evidence="9" type="ORF">SAMN05192573_10478</name>
</gene>
<keyword evidence="3 6" id="KW-0812">Transmembrane</keyword>
<feature type="transmembrane region" description="Helical" evidence="6">
    <location>
        <begin position="690"/>
        <end position="710"/>
    </location>
</feature>
<dbReference type="InterPro" id="IPR050250">
    <property type="entry name" value="Macrolide_Exporter_MacB"/>
</dbReference>
<feature type="domain" description="MacB-like periplasmic core" evidence="8">
    <location>
        <begin position="20"/>
        <end position="247"/>
    </location>
</feature>
<proteinExistence type="predicted"/>
<evidence type="ECO:0000259" key="7">
    <source>
        <dbReference type="Pfam" id="PF02687"/>
    </source>
</evidence>
<keyword evidence="5 6" id="KW-0472">Membrane</keyword>
<feature type="transmembrane region" description="Helical" evidence="6">
    <location>
        <begin position="770"/>
        <end position="790"/>
    </location>
</feature>
<dbReference type="GO" id="GO:0005886">
    <property type="term" value="C:plasma membrane"/>
    <property type="evidence" value="ECO:0007669"/>
    <property type="project" value="UniProtKB-SubCell"/>
</dbReference>
<dbReference type="EMBL" id="FNCG01000004">
    <property type="protein sequence ID" value="SDG59790.1"/>
    <property type="molecule type" value="Genomic_DNA"/>
</dbReference>
<feature type="domain" description="ABC3 transporter permease C-terminal" evidence="7">
    <location>
        <begin position="689"/>
        <end position="802"/>
    </location>
</feature>
<feature type="transmembrane region" description="Helical" evidence="6">
    <location>
        <begin position="438"/>
        <end position="457"/>
    </location>
</feature>
<feature type="domain" description="ABC3 transporter permease C-terminal" evidence="7">
    <location>
        <begin position="300"/>
        <end position="412"/>
    </location>
</feature>
<dbReference type="Proteomes" id="UP000199705">
    <property type="component" value="Unassembled WGS sequence"/>
</dbReference>
<reference evidence="10" key="1">
    <citation type="submission" date="2016-10" db="EMBL/GenBank/DDBJ databases">
        <authorList>
            <person name="Varghese N."/>
            <person name="Submissions S."/>
        </authorList>
    </citation>
    <scope>NUCLEOTIDE SEQUENCE [LARGE SCALE GENOMIC DNA]</scope>
    <source>
        <strain evidence="10">Gh-67</strain>
    </source>
</reference>
<dbReference type="Pfam" id="PF02687">
    <property type="entry name" value="FtsX"/>
    <property type="match status" value="2"/>
</dbReference>
<accession>A0A1G7VLM4</accession>
<evidence type="ECO:0000313" key="10">
    <source>
        <dbReference type="Proteomes" id="UP000199705"/>
    </source>
</evidence>
<dbReference type="InterPro" id="IPR003838">
    <property type="entry name" value="ABC3_permease_C"/>
</dbReference>
<comment type="subcellular location">
    <subcellularLocation>
        <location evidence="1">Cell membrane</location>
        <topology evidence="1">Multi-pass membrane protein</topology>
    </subcellularLocation>
</comment>
<organism evidence="9 10">
    <name type="scientific">Mucilaginibacter gossypii</name>
    <dbReference type="NCBI Taxonomy" id="551996"/>
    <lineage>
        <taxon>Bacteria</taxon>
        <taxon>Pseudomonadati</taxon>
        <taxon>Bacteroidota</taxon>
        <taxon>Sphingobacteriia</taxon>
        <taxon>Sphingobacteriales</taxon>
        <taxon>Sphingobacteriaceae</taxon>
        <taxon>Mucilaginibacter</taxon>
    </lineage>
</organism>
<dbReference type="PANTHER" id="PTHR30572:SF18">
    <property type="entry name" value="ABC-TYPE MACROLIDE FAMILY EXPORT SYSTEM PERMEASE COMPONENT 2"/>
    <property type="match status" value="1"/>
</dbReference>
<protein>
    <submittedName>
        <fullName evidence="9">Putative ABC transport system permease protein</fullName>
    </submittedName>
</protein>
<keyword evidence="10" id="KW-1185">Reference proteome</keyword>
<evidence type="ECO:0000256" key="6">
    <source>
        <dbReference type="SAM" id="Phobius"/>
    </source>
</evidence>
<keyword evidence="4 6" id="KW-1133">Transmembrane helix</keyword>
<dbReference type="PANTHER" id="PTHR30572">
    <property type="entry name" value="MEMBRANE COMPONENT OF TRANSPORTER-RELATED"/>
    <property type="match status" value="1"/>
</dbReference>
<evidence type="ECO:0000256" key="2">
    <source>
        <dbReference type="ARBA" id="ARBA00022475"/>
    </source>
</evidence>
<dbReference type="STRING" id="551996.SAMN05192573_10478"/>
<evidence type="ECO:0000259" key="8">
    <source>
        <dbReference type="Pfam" id="PF12704"/>
    </source>
</evidence>